<comment type="caution">
    <text evidence="1">The sequence shown here is derived from an EMBL/GenBank/DDBJ whole genome shotgun (WGS) entry which is preliminary data.</text>
</comment>
<organism evidence="1 2">
    <name type="scientific">Champsocephalus esox</name>
    <name type="common">pike icefish</name>
    <dbReference type="NCBI Taxonomy" id="159716"/>
    <lineage>
        <taxon>Eukaryota</taxon>
        <taxon>Metazoa</taxon>
        <taxon>Chordata</taxon>
        <taxon>Craniata</taxon>
        <taxon>Vertebrata</taxon>
        <taxon>Euteleostomi</taxon>
        <taxon>Actinopterygii</taxon>
        <taxon>Neopterygii</taxon>
        <taxon>Teleostei</taxon>
        <taxon>Neoteleostei</taxon>
        <taxon>Acanthomorphata</taxon>
        <taxon>Eupercaria</taxon>
        <taxon>Perciformes</taxon>
        <taxon>Notothenioidei</taxon>
        <taxon>Channichthyidae</taxon>
        <taxon>Champsocephalus</taxon>
    </lineage>
</organism>
<dbReference type="AlphaFoldDB" id="A0AAN8DYL1"/>
<evidence type="ECO:0000313" key="2">
    <source>
        <dbReference type="Proteomes" id="UP001335648"/>
    </source>
</evidence>
<dbReference type="EMBL" id="JAULUE010000061">
    <property type="protein sequence ID" value="KAK5931572.1"/>
    <property type="molecule type" value="Genomic_DNA"/>
</dbReference>
<sequence length="208" mass="22482">MSVGLIGRPASEQSVCALPAVLQNGIILAQKTGSDTLTAVDISTILLVLRVQLISILDLPLILSAEARSSRSAAVGRATEETLSFGILSGGAKKEGDTCAVLIRESHMVEHIEERGAGFWREGERYHTLSGNSPIVEICLQLFGGIVLTTVTLFLLCSKFCSRGDRAHLTGSRAARVLPRCLGVALWREVTAPEIWRTLPFRQVEVEC</sequence>
<dbReference type="Proteomes" id="UP001335648">
    <property type="component" value="Unassembled WGS sequence"/>
</dbReference>
<reference evidence="1 2" key="1">
    <citation type="journal article" date="2023" name="Mol. Biol. Evol.">
        <title>Genomics of Secondarily Temperate Adaptation in the Only Non-Antarctic Icefish.</title>
        <authorList>
            <person name="Rivera-Colon A.G."/>
            <person name="Rayamajhi N."/>
            <person name="Minhas B.F."/>
            <person name="Madrigal G."/>
            <person name="Bilyk K.T."/>
            <person name="Yoon V."/>
            <person name="Hune M."/>
            <person name="Gregory S."/>
            <person name="Cheng C.H.C."/>
            <person name="Catchen J.M."/>
        </authorList>
    </citation>
    <scope>NUCLEOTIDE SEQUENCE [LARGE SCALE GENOMIC DNA]</scope>
    <source>
        <strain evidence="1">JC2023a</strain>
    </source>
</reference>
<keyword evidence="2" id="KW-1185">Reference proteome</keyword>
<proteinExistence type="predicted"/>
<protein>
    <submittedName>
        <fullName evidence="1">Uncharacterized protein</fullName>
    </submittedName>
</protein>
<evidence type="ECO:0000313" key="1">
    <source>
        <dbReference type="EMBL" id="KAK5931572.1"/>
    </source>
</evidence>
<name>A0AAN8DYL1_9TELE</name>
<gene>
    <name evidence="1" type="ORF">CesoFtcFv8_000147</name>
</gene>
<accession>A0AAN8DYL1</accession>